<comment type="caution">
    <text evidence="7">The sequence shown here is derived from an EMBL/GenBank/DDBJ whole genome shotgun (WGS) entry which is preliminary data.</text>
</comment>
<feature type="compositionally biased region" description="Basic and acidic residues" evidence="5">
    <location>
        <begin position="127"/>
        <end position="136"/>
    </location>
</feature>
<evidence type="ECO:0000313" key="8">
    <source>
        <dbReference type="Proteomes" id="UP000562352"/>
    </source>
</evidence>
<dbReference type="GO" id="GO:0006508">
    <property type="term" value="P:proteolysis"/>
    <property type="evidence" value="ECO:0007669"/>
    <property type="project" value="UniProtKB-KW"/>
</dbReference>
<proteinExistence type="inferred from homology"/>
<feature type="domain" description="NlpC/P60" evidence="6">
    <location>
        <begin position="140"/>
        <end position="268"/>
    </location>
</feature>
<protein>
    <submittedName>
        <fullName evidence="7">Cell wall-associated NlpC family hydrolase</fullName>
    </submittedName>
</protein>
<dbReference type="AlphaFoldDB" id="A0A841CX28"/>
<name>A0A841CX28_PLAVE</name>
<evidence type="ECO:0000259" key="6">
    <source>
        <dbReference type="PROSITE" id="PS51935"/>
    </source>
</evidence>
<keyword evidence="8" id="KW-1185">Reference proteome</keyword>
<evidence type="ECO:0000256" key="5">
    <source>
        <dbReference type="SAM" id="MobiDB-lite"/>
    </source>
</evidence>
<accession>A0A841CX28</accession>
<dbReference type="PANTHER" id="PTHR47359:SF3">
    <property type="entry name" value="NLP_P60 DOMAIN-CONTAINING PROTEIN-RELATED"/>
    <property type="match status" value="1"/>
</dbReference>
<feature type="compositionally biased region" description="Pro residues" evidence="5">
    <location>
        <begin position="101"/>
        <end position="118"/>
    </location>
</feature>
<reference evidence="7 8" key="1">
    <citation type="submission" date="2020-08" db="EMBL/GenBank/DDBJ databases">
        <title>Genomic Encyclopedia of Type Strains, Phase III (KMG-III): the genomes of soil and plant-associated and newly described type strains.</title>
        <authorList>
            <person name="Whitman W."/>
        </authorList>
    </citation>
    <scope>NUCLEOTIDE SEQUENCE [LARGE SCALE GENOMIC DNA]</scope>
    <source>
        <strain evidence="7 8">CECT 3303</strain>
    </source>
</reference>
<dbReference type="SUPFAM" id="SSF54001">
    <property type="entry name" value="Cysteine proteinases"/>
    <property type="match status" value="1"/>
</dbReference>
<gene>
    <name evidence="7" type="ORF">FHS22_001209</name>
</gene>
<evidence type="ECO:0000256" key="4">
    <source>
        <dbReference type="ARBA" id="ARBA00022807"/>
    </source>
</evidence>
<keyword evidence="2" id="KW-0645">Protease</keyword>
<dbReference type="InterPro" id="IPR038765">
    <property type="entry name" value="Papain-like_cys_pep_sf"/>
</dbReference>
<comment type="similarity">
    <text evidence="1">Belongs to the peptidase C40 family.</text>
</comment>
<feature type="region of interest" description="Disordered" evidence="5">
    <location>
        <begin position="63"/>
        <end position="143"/>
    </location>
</feature>
<dbReference type="PROSITE" id="PS51935">
    <property type="entry name" value="NLPC_P60"/>
    <property type="match status" value="1"/>
</dbReference>
<dbReference type="InterPro" id="IPR051794">
    <property type="entry name" value="PG_Endopeptidase_C40"/>
</dbReference>
<evidence type="ECO:0000256" key="1">
    <source>
        <dbReference type="ARBA" id="ARBA00007074"/>
    </source>
</evidence>
<evidence type="ECO:0000256" key="3">
    <source>
        <dbReference type="ARBA" id="ARBA00022801"/>
    </source>
</evidence>
<dbReference type="Gene3D" id="3.90.1720.10">
    <property type="entry name" value="endopeptidase domain like (from Nostoc punctiforme)"/>
    <property type="match status" value="1"/>
</dbReference>
<sequence length="270" mass="28045">MITVFVAAAVLATAAPDGARALTLPDGARAAQAHRSCSWVLARLPEHLWRWIPESVHTLIVTGCGTGRPRNGGLRPEEPPGGARTPHPAPRPGAEGAAGPAQPPAGPGAGPRPDPGPARPGSGPRPGRRDAEERTRPGRPSPGRIAVAAALRHLGTPYVWGGGSSTGPTRGGFDCSGLALHAWSKAGAVLTHYTGDQFRQGRRVPFSRLRAGDLVFFGGGTGAPTHVGLYVKDGVMVHAPKTGDVVKTTDFAASSYYRARYRGAVRPSPR</sequence>
<keyword evidence="4" id="KW-0788">Thiol protease</keyword>
<dbReference type="GO" id="GO:0008234">
    <property type="term" value="F:cysteine-type peptidase activity"/>
    <property type="evidence" value="ECO:0007669"/>
    <property type="project" value="UniProtKB-KW"/>
</dbReference>
<keyword evidence="3 7" id="KW-0378">Hydrolase</keyword>
<dbReference type="InterPro" id="IPR000064">
    <property type="entry name" value="NLP_P60_dom"/>
</dbReference>
<dbReference type="Pfam" id="PF00877">
    <property type="entry name" value="NLPC_P60"/>
    <property type="match status" value="1"/>
</dbReference>
<evidence type="ECO:0000256" key="2">
    <source>
        <dbReference type="ARBA" id="ARBA00022670"/>
    </source>
</evidence>
<dbReference type="RefSeq" id="WP_184939157.1">
    <property type="nucleotide sequence ID" value="NZ_BAAAWZ010000001.1"/>
</dbReference>
<organism evidence="7 8">
    <name type="scientific">Planomonospora venezuelensis</name>
    <dbReference type="NCBI Taxonomy" id="1999"/>
    <lineage>
        <taxon>Bacteria</taxon>
        <taxon>Bacillati</taxon>
        <taxon>Actinomycetota</taxon>
        <taxon>Actinomycetes</taxon>
        <taxon>Streptosporangiales</taxon>
        <taxon>Streptosporangiaceae</taxon>
        <taxon>Planomonospora</taxon>
    </lineage>
</organism>
<evidence type="ECO:0000313" key="7">
    <source>
        <dbReference type="EMBL" id="MBB5961950.1"/>
    </source>
</evidence>
<dbReference type="EMBL" id="JACHJJ010000003">
    <property type="protein sequence ID" value="MBB5961950.1"/>
    <property type="molecule type" value="Genomic_DNA"/>
</dbReference>
<dbReference type="PANTHER" id="PTHR47359">
    <property type="entry name" value="PEPTIDOGLYCAN DL-ENDOPEPTIDASE CWLO"/>
    <property type="match status" value="1"/>
</dbReference>
<dbReference type="Proteomes" id="UP000562352">
    <property type="component" value="Unassembled WGS sequence"/>
</dbReference>